<dbReference type="GO" id="GO:0008579">
    <property type="term" value="F:JUN kinase phosphatase activity"/>
    <property type="evidence" value="ECO:0007669"/>
    <property type="project" value="TreeGrafter"/>
</dbReference>
<dbReference type="InterPro" id="IPR016130">
    <property type="entry name" value="Tyr_Pase_AS"/>
</dbReference>
<dbReference type="PROSITE" id="PS50054">
    <property type="entry name" value="TYR_PHOSPHATASE_DUAL"/>
    <property type="match status" value="1"/>
</dbReference>
<accession>A0AAR5QA02</accession>
<keyword evidence="1" id="KW-0378">Hydrolase</keyword>
<evidence type="ECO:0008006" key="7">
    <source>
        <dbReference type="Google" id="ProtNLM"/>
    </source>
</evidence>
<dbReference type="InterPro" id="IPR000340">
    <property type="entry name" value="Dual-sp_phosphatase_cat-dom"/>
</dbReference>
<proteinExistence type="predicted"/>
<feature type="domain" description="Tyrosine specific protein phosphatases" evidence="4">
    <location>
        <begin position="85"/>
        <end position="154"/>
    </location>
</feature>
<evidence type="ECO:0000256" key="2">
    <source>
        <dbReference type="ARBA" id="ARBA00022912"/>
    </source>
</evidence>
<reference evidence="5" key="2">
    <citation type="submission" date="2024-08" db="UniProtKB">
        <authorList>
            <consortium name="EnsemblMetazoa"/>
        </authorList>
    </citation>
    <scope>IDENTIFICATION</scope>
</reference>
<dbReference type="SMART" id="SM00195">
    <property type="entry name" value="DSPc"/>
    <property type="match status" value="1"/>
</dbReference>
<protein>
    <recommendedName>
        <fullName evidence="7">Dual specificity protein phosphatase 19</fullName>
    </recommendedName>
</protein>
<evidence type="ECO:0000313" key="5">
    <source>
        <dbReference type="EnsemblMetazoa" id="XP_019770057.1"/>
    </source>
</evidence>
<dbReference type="EnsemblMetazoa" id="XM_019914498.1">
    <property type="protein sequence ID" value="XP_019770057.1"/>
    <property type="gene ID" value="LOC109544366"/>
</dbReference>
<dbReference type="PROSITE" id="PS00383">
    <property type="entry name" value="TYR_PHOSPHATASE_1"/>
    <property type="match status" value="1"/>
</dbReference>
<dbReference type="InterPro" id="IPR029021">
    <property type="entry name" value="Prot-tyrosine_phosphatase-like"/>
</dbReference>
<dbReference type="CDD" id="cd14498">
    <property type="entry name" value="DSP"/>
    <property type="match status" value="1"/>
</dbReference>
<dbReference type="Gene3D" id="3.90.190.10">
    <property type="entry name" value="Protein tyrosine phosphatase superfamily"/>
    <property type="match status" value="1"/>
</dbReference>
<dbReference type="Proteomes" id="UP000019118">
    <property type="component" value="Unassembled WGS sequence"/>
</dbReference>
<evidence type="ECO:0000259" key="4">
    <source>
        <dbReference type="PROSITE" id="PS50056"/>
    </source>
</evidence>
<organism evidence="5 6">
    <name type="scientific">Dendroctonus ponderosae</name>
    <name type="common">Mountain pine beetle</name>
    <dbReference type="NCBI Taxonomy" id="77166"/>
    <lineage>
        <taxon>Eukaryota</taxon>
        <taxon>Metazoa</taxon>
        <taxon>Ecdysozoa</taxon>
        <taxon>Arthropoda</taxon>
        <taxon>Hexapoda</taxon>
        <taxon>Insecta</taxon>
        <taxon>Pterygota</taxon>
        <taxon>Neoptera</taxon>
        <taxon>Endopterygota</taxon>
        <taxon>Coleoptera</taxon>
        <taxon>Polyphaga</taxon>
        <taxon>Cucujiformia</taxon>
        <taxon>Curculionidae</taxon>
        <taxon>Scolytinae</taxon>
        <taxon>Dendroctonus</taxon>
    </lineage>
</organism>
<sequence length="173" mass="19775">MSLLSALQEKKQQLKRTETIITLEDGRKFAEFKNNIRQLEETSLGFVVDTKPDNIPAKVIDCLYLGSQDCCDLAVLRQYSIKFVLNILDLVETDLEKYLHECMHFVDVCVRNKTNVLVHCNAGISRSASVVIAYLIIKRNLLFDDAYALVKQARATVKPNDGFMKQLQHLKKK</sequence>
<feature type="domain" description="Tyrosine-protein phosphatase" evidence="3">
    <location>
        <begin position="12"/>
        <end position="173"/>
    </location>
</feature>
<dbReference type="PROSITE" id="PS50056">
    <property type="entry name" value="TYR_PHOSPHATASE_2"/>
    <property type="match status" value="1"/>
</dbReference>
<evidence type="ECO:0000259" key="3">
    <source>
        <dbReference type="PROSITE" id="PS50054"/>
    </source>
</evidence>
<evidence type="ECO:0000256" key="1">
    <source>
        <dbReference type="ARBA" id="ARBA00022801"/>
    </source>
</evidence>
<dbReference type="PANTHER" id="PTHR46377:SF1">
    <property type="entry name" value="DUAL SPECIFICITY PROTEIN PHOSPHATASE 19"/>
    <property type="match status" value="1"/>
</dbReference>
<reference evidence="6" key="1">
    <citation type="journal article" date="2013" name="Genome Biol.">
        <title>Draft genome of the mountain pine beetle, Dendroctonus ponderosae Hopkins, a major forest pest.</title>
        <authorList>
            <person name="Keeling C.I."/>
            <person name="Yuen M.M."/>
            <person name="Liao N.Y."/>
            <person name="Docking T.R."/>
            <person name="Chan S.K."/>
            <person name="Taylor G.A."/>
            <person name="Palmquist D.L."/>
            <person name="Jackman S.D."/>
            <person name="Nguyen A."/>
            <person name="Li M."/>
            <person name="Henderson H."/>
            <person name="Janes J.K."/>
            <person name="Zhao Y."/>
            <person name="Pandoh P."/>
            <person name="Moore R."/>
            <person name="Sperling F.A."/>
            <person name="Huber D.P."/>
            <person name="Birol I."/>
            <person name="Jones S.J."/>
            <person name="Bohlmann J."/>
        </authorList>
    </citation>
    <scope>NUCLEOTIDE SEQUENCE</scope>
</reference>
<dbReference type="SUPFAM" id="SSF52799">
    <property type="entry name" value="(Phosphotyrosine protein) phosphatases II"/>
    <property type="match status" value="1"/>
</dbReference>
<name>A0AAR5QA02_DENPD</name>
<keyword evidence="2" id="KW-0904">Protein phosphatase</keyword>
<dbReference type="InterPro" id="IPR020422">
    <property type="entry name" value="TYR_PHOSPHATASE_DUAL_dom"/>
</dbReference>
<gene>
    <name evidence="5" type="primary">109544366</name>
</gene>
<dbReference type="PANTHER" id="PTHR46377">
    <property type="entry name" value="DUAL SPECIFICITY PROTEIN PHOSPHATASE 19"/>
    <property type="match status" value="1"/>
</dbReference>
<evidence type="ECO:0000313" key="6">
    <source>
        <dbReference type="Proteomes" id="UP000019118"/>
    </source>
</evidence>
<dbReference type="GO" id="GO:0005737">
    <property type="term" value="C:cytoplasm"/>
    <property type="evidence" value="ECO:0007669"/>
    <property type="project" value="TreeGrafter"/>
</dbReference>
<dbReference type="AlphaFoldDB" id="A0AAR5QA02"/>
<dbReference type="InterPro" id="IPR000387">
    <property type="entry name" value="Tyr_Pase_dom"/>
</dbReference>
<dbReference type="Pfam" id="PF00782">
    <property type="entry name" value="DSPc"/>
    <property type="match status" value="1"/>
</dbReference>
<keyword evidence="6" id="KW-1185">Reference proteome</keyword>